<evidence type="ECO:0000313" key="1">
    <source>
        <dbReference type="EMBL" id="SVD06289.1"/>
    </source>
</evidence>
<dbReference type="AlphaFoldDB" id="A0A382S8S8"/>
<proteinExistence type="predicted"/>
<gene>
    <name evidence="1" type="ORF">METZ01_LOCUS359143</name>
</gene>
<feature type="non-terminal residue" evidence="1">
    <location>
        <position position="24"/>
    </location>
</feature>
<name>A0A382S8S8_9ZZZZ</name>
<protein>
    <submittedName>
        <fullName evidence="1">Uncharacterized protein</fullName>
    </submittedName>
</protein>
<reference evidence="1" key="1">
    <citation type="submission" date="2018-05" db="EMBL/GenBank/DDBJ databases">
        <authorList>
            <person name="Lanie J.A."/>
            <person name="Ng W.-L."/>
            <person name="Kazmierczak K.M."/>
            <person name="Andrzejewski T.M."/>
            <person name="Davidsen T.M."/>
            <person name="Wayne K.J."/>
            <person name="Tettelin H."/>
            <person name="Glass J.I."/>
            <person name="Rusch D."/>
            <person name="Podicherti R."/>
            <person name="Tsui H.-C.T."/>
            <person name="Winkler M.E."/>
        </authorList>
    </citation>
    <scope>NUCLEOTIDE SEQUENCE</scope>
</reference>
<dbReference type="EMBL" id="UINC01127275">
    <property type="protein sequence ID" value="SVD06289.1"/>
    <property type="molecule type" value="Genomic_DNA"/>
</dbReference>
<accession>A0A382S8S8</accession>
<sequence length="24" mass="2885">MFVRSYAFMFLAILFWSMNPVANK</sequence>
<organism evidence="1">
    <name type="scientific">marine metagenome</name>
    <dbReference type="NCBI Taxonomy" id="408172"/>
    <lineage>
        <taxon>unclassified sequences</taxon>
        <taxon>metagenomes</taxon>
        <taxon>ecological metagenomes</taxon>
    </lineage>
</organism>